<evidence type="ECO:0000313" key="2">
    <source>
        <dbReference type="Proteomes" id="UP000773614"/>
    </source>
</evidence>
<comment type="caution">
    <text evidence="1">The sequence shown here is derived from an EMBL/GenBank/DDBJ whole genome shotgun (WGS) entry which is preliminary data.</text>
</comment>
<dbReference type="Gene3D" id="3.10.450.50">
    <property type="match status" value="1"/>
</dbReference>
<dbReference type="RefSeq" id="WP_161140974.1">
    <property type="nucleotide sequence ID" value="NZ_SPKJ01000043.1"/>
</dbReference>
<protein>
    <submittedName>
        <fullName evidence="1">DUF3225 domain-containing protein</fullName>
    </submittedName>
</protein>
<reference evidence="1" key="1">
    <citation type="submission" date="2019-03" db="EMBL/GenBank/DDBJ databases">
        <title>Afifella sp. nov., isolated from activated sludge.</title>
        <authorList>
            <person name="Li Q."/>
            <person name="Liu Y."/>
        </authorList>
    </citation>
    <scope>NUCLEOTIDE SEQUENCE</scope>
    <source>
        <strain evidence="1">L72</strain>
    </source>
</reference>
<dbReference type="Pfam" id="PF11533">
    <property type="entry name" value="AtzH-like"/>
    <property type="match status" value="1"/>
</dbReference>
<dbReference type="InterPro" id="IPR024507">
    <property type="entry name" value="AtzH-like"/>
</dbReference>
<evidence type="ECO:0000313" key="1">
    <source>
        <dbReference type="EMBL" id="MYZ48626.1"/>
    </source>
</evidence>
<keyword evidence="2" id="KW-1185">Reference proteome</keyword>
<name>A0A964T505_9HYPH</name>
<organism evidence="1 2">
    <name type="scientific">Propylenella binzhouense</name>
    <dbReference type="NCBI Taxonomy" id="2555902"/>
    <lineage>
        <taxon>Bacteria</taxon>
        <taxon>Pseudomonadati</taxon>
        <taxon>Pseudomonadota</taxon>
        <taxon>Alphaproteobacteria</taxon>
        <taxon>Hyphomicrobiales</taxon>
        <taxon>Propylenellaceae</taxon>
        <taxon>Propylenella</taxon>
    </lineage>
</organism>
<dbReference type="OrthoDB" id="9791198at2"/>
<dbReference type="SUPFAM" id="SSF54427">
    <property type="entry name" value="NTF2-like"/>
    <property type="match status" value="1"/>
</dbReference>
<dbReference type="EMBL" id="SPKJ01000043">
    <property type="protein sequence ID" value="MYZ48626.1"/>
    <property type="molecule type" value="Genomic_DNA"/>
</dbReference>
<sequence length="127" mass="13987">MIEEIDNEETVAEVRDCFLRYNRALDAGDVDALNGFFWNSPATVRFGPGETLFGYDAIAGFRSNRWRGAGPARRIEEVVVTAYGRDVATTNALIRSGNGALSRQSQTWIRRPEGWRIAAAHVSAAPA</sequence>
<accession>A0A964T505</accession>
<dbReference type="AlphaFoldDB" id="A0A964T505"/>
<dbReference type="InterPro" id="IPR032710">
    <property type="entry name" value="NTF2-like_dom_sf"/>
</dbReference>
<gene>
    <name evidence="1" type="ORF">E4O86_12990</name>
</gene>
<proteinExistence type="predicted"/>
<dbReference type="Proteomes" id="UP000773614">
    <property type="component" value="Unassembled WGS sequence"/>
</dbReference>